<organism evidence="2 3">
    <name type="scientific">Rariglobus hedericola</name>
    <dbReference type="NCBI Taxonomy" id="2597822"/>
    <lineage>
        <taxon>Bacteria</taxon>
        <taxon>Pseudomonadati</taxon>
        <taxon>Verrucomicrobiota</taxon>
        <taxon>Opitutia</taxon>
        <taxon>Opitutales</taxon>
        <taxon>Opitutaceae</taxon>
        <taxon>Rariglobus</taxon>
    </lineage>
</organism>
<dbReference type="Proteomes" id="UP000315648">
    <property type="component" value="Unassembled WGS sequence"/>
</dbReference>
<accession>A0A556QQJ1</accession>
<evidence type="ECO:0000313" key="2">
    <source>
        <dbReference type="EMBL" id="TSJ78905.1"/>
    </source>
</evidence>
<feature type="transmembrane region" description="Helical" evidence="1">
    <location>
        <begin position="217"/>
        <end position="234"/>
    </location>
</feature>
<dbReference type="AlphaFoldDB" id="A0A556QQJ1"/>
<keyword evidence="1" id="KW-0812">Transmembrane</keyword>
<feature type="transmembrane region" description="Helical" evidence="1">
    <location>
        <begin position="128"/>
        <end position="147"/>
    </location>
</feature>
<feature type="transmembrane region" description="Helical" evidence="1">
    <location>
        <begin position="305"/>
        <end position="328"/>
    </location>
</feature>
<feature type="transmembrane region" description="Helical" evidence="1">
    <location>
        <begin position="91"/>
        <end position="116"/>
    </location>
</feature>
<dbReference type="EMBL" id="VMBG01000001">
    <property type="protein sequence ID" value="TSJ78905.1"/>
    <property type="molecule type" value="Genomic_DNA"/>
</dbReference>
<sequence>MRSIGSDQTFMKTITAGLAGLMLATSASAHEKWFVAGQPPALEPSGFISPFCLSAVGAAVAITLVAAFFWRKRNKRDLIPGPERLGATDEGLARFYGWVPVVLGVHFAVPLLVLGVQGRLFSPNNAPAAPLNYLLGTVEIAIALSFLYGGLTRLFAVALGLLWVAGAALLGWEIALENLHYLGVAIFFYCTGRGPCSIDRLIFPNLEPSPALLDRGMTALRISIGAGFAFVALTEKLANPALAQLFLEQHQLNFTGALGLAMSDTAFIWCAGTTELLIGLFLAFGIFPRTIIIAAWGVINLTLTLFSWVELVGHLPIYGIMAVLLVWAPSEKTTILWRRGIAR</sequence>
<feature type="transmembrane region" description="Helical" evidence="1">
    <location>
        <begin position="45"/>
        <end position="70"/>
    </location>
</feature>
<gene>
    <name evidence="2" type="ORF">FPL22_06265</name>
</gene>
<keyword evidence="1" id="KW-0472">Membrane</keyword>
<feature type="transmembrane region" description="Helical" evidence="1">
    <location>
        <begin position="278"/>
        <end position="299"/>
    </location>
</feature>
<name>A0A556QQJ1_9BACT</name>
<protein>
    <submittedName>
        <fullName evidence="2">DoxX protein</fullName>
    </submittedName>
</protein>
<evidence type="ECO:0000256" key="1">
    <source>
        <dbReference type="SAM" id="Phobius"/>
    </source>
</evidence>
<comment type="caution">
    <text evidence="2">The sequence shown here is derived from an EMBL/GenBank/DDBJ whole genome shotgun (WGS) entry which is preliminary data.</text>
</comment>
<proteinExistence type="predicted"/>
<keyword evidence="1" id="KW-1133">Transmembrane helix</keyword>
<keyword evidence="3" id="KW-1185">Reference proteome</keyword>
<dbReference type="RefSeq" id="WP_144229246.1">
    <property type="nucleotide sequence ID" value="NZ_CBCRVV010000019.1"/>
</dbReference>
<feature type="transmembrane region" description="Helical" evidence="1">
    <location>
        <begin position="154"/>
        <end position="172"/>
    </location>
</feature>
<dbReference type="OrthoDB" id="1550602at2"/>
<evidence type="ECO:0000313" key="3">
    <source>
        <dbReference type="Proteomes" id="UP000315648"/>
    </source>
</evidence>
<reference evidence="2 3" key="1">
    <citation type="submission" date="2019-07" db="EMBL/GenBank/DDBJ databases">
        <title>Description of 53C-WASEF.</title>
        <authorList>
            <person name="Pitt A."/>
            <person name="Hahn M.W."/>
        </authorList>
    </citation>
    <scope>NUCLEOTIDE SEQUENCE [LARGE SCALE GENOMIC DNA]</scope>
    <source>
        <strain evidence="2 3">53C-WASEF</strain>
    </source>
</reference>